<feature type="transmembrane region" description="Helical" evidence="9">
    <location>
        <begin position="73"/>
        <end position="98"/>
    </location>
</feature>
<dbReference type="GO" id="GO:0005315">
    <property type="term" value="F:phosphate transmembrane transporter activity"/>
    <property type="evidence" value="ECO:0007669"/>
    <property type="project" value="InterPro"/>
</dbReference>
<dbReference type="RefSeq" id="WP_149265631.1">
    <property type="nucleotide sequence ID" value="NZ_VFJB01000003.1"/>
</dbReference>
<evidence type="ECO:0000256" key="2">
    <source>
        <dbReference type="ARBA" id="ARBA00007069"/>
    </source>
</evidence>
<evidence type="ECO:0000256" key="9">
    <source>
        <dbReference type="RuleBase" id="RU363032"/>
    </source>
</evidence>
<dbReference type="PANTHER" id="PTHR30425:SF1">
    <property type="entry name" value="PHOSPHATE TRANSPORT SYSTEM PERMEASE PROTEIN PSTC"/>
    <property type="match status" value="1"/>
</dbReference>
<dbReference type="CDD" id="cd06261">
    <property type="entry name" value="TM_PBP2"/>
    <property type="match status" value="1"/>
</dbReference>
<keyword evidence="8 9" id="KW-0472">Membrane</keyword>
<name>A0A5A8F8I1_9BACT</name>
<evidence type="ECO:0000256" key="1">
    <source>
        <dbReference type="ARBA" id="ARBA00004651"/>
    </source>
</evidence>
<dbReference type="GO" id="GO:0005886">
    <property type="term" value="C:plasma membrane"/>
    <property type="evidence" value="ECO:0007669"/>
    <property type="project" value="UniProtKB-SubCell"/>
</dbReference>
<protein>
    <recommendedName>
        <fullName evidence="10">Phosphate transport system permease protein</fullName>
    </recommendedName>
</protein>
<dbReference type="PROSITE" id="PS50928">
    <property type="entry name" value="ABC_TM1"/>
    <property type="match status" value="1"/>
</dbReference>
<keyword evidence="13" id="KW-1185">Reference proteome</keyword>
<evidence type="ECO:0000256" key="6">
    <source>
        <dbReference type="ARBA" id="ARBA00022692"/>
    </source>
</evidence>
<dbReference type="Gene3D" id="1.10.3720.10">
    <property type="entry name" value="MetI-like"/>
    <property type="match status" value="1"/>
</dbReference>
<feature type="domain" description="ABC transmembrane type-1" evidence="11">
    <location>
        <begin position="69"/>
        <end position="298"/>
    </location>
</feature>
<evidence type="ECO:0000313" key="13">
    <source>
        <dbReference type="Proteomes" id="UP000322876"/>
    </source>
</evidence>
<evidence type="ECO:0000313" key="12">
    <source>
        <dbReference type="EMBL" id="KAA0258871.1"/>
    </source>
</evidence>
<comment type="function">
    <text evidence="10">Part of the binding-protein-dependent transport system for phosphate; probably responsible for the translocation of the substrate across the membrane.</text>
</comment>
<feature type="transmembrane region" description="Helical" evidence="9">
    <location>
        <begin position="119"/>
        <end position="137"/>
    </location>
</feature>
<keyword evidence="5 10" id="KW-0592">Phosphate transport</keyword>
<keyword evidence="3 9" id="KW-0813">Transport</keyword>
<gene>
    <name evidence="12" type="primary">pstC</name>
    <name evidence="12" type="ORF">FHQ18_02695</name>
</gene>
<keyword evidence="6 9" id="KW-0812">Transmembrane</keyword>
<organism evidence="12 13">
    <name type="scientific">Deferribacter autotrophicus</name>
    <dbReference type="NCBI Taxonomy" id="500465"/>
    <lineage>
        <taxon>Bacteria</taxon>
        <taxon>Pseudomonadati</taxon>
        <taxon>Deferribacterota</taxon>
        <taxon>Deferribacteres</taxon>
        <taxon>Deferribacterales</taxon>
        <taxon>Deferribacteraceae</taxon>
        <taxon>Deferribacter</taxon>
    </lineage>
</organism>
<evidence type="ECO:0000256" key="10">
    <source>
        <dbReference type="RuleBase" id="RU363054"/>
    </source>
</evidence>
<evidence type="ECO:0000256" key="4">
    <source>
        <dbReference type="ARBA" id="ARBA00022475"/>
    </source>
</evidence>
<dbReference type="InterPro" id="IPR035906">
    <property type="entry name" value="MetI-like_sf"/>
</dbReference>
<dbReference type="Proteomes" id="UP000322876">
    <property type="component" value="Unassembled WGS sequence"/>
</dbReference>
<dbReference type="GO" id="GO:0006817">
    <property type="term" value="P:phosphate ion transport"/>
    <property type="evidence" value="ECO:0007669"/>
    <property type="project" value="UniProtKB-KW"/>
</dbReference>
<dbReference type="OrthoDB" id="9785113at2"/>
<keyword evidence="7 9" id="KW-1133">Transmembrane helix</keyword>
<evidence type="ECO:0000256" key="7">
    <source>
        <dbReference type="ARBA" id="ARBA00022989"/>
    </source>
</evidence>
<dbReference type="NCBIfam" id="TIGR02138">
    <property type="entry name" value="phosphate_pstC"/>
    <property type="match status" value="1"/>
</dbReference>
<dbReference type="InterPro" id="IPR051124">
    <property type="entry name" value="Phosphate_Transport_Permease"/>
</dbReference>
<evidence type="ECO:0000256" key="5">
    <source>
        <dbReference type="ARBA" id="ARBA00022592"/>
    </source>
</evidence>
<feature type="transmembrane region" description="Helical" evidence="9">
    <location>
        <begin position="157"/>
        <end position="180"/>
    </location>
</feature>
<reference evidence="12 13" key="1">
    <citation type="submission" date="2019-06" db="EMBL/GenBank/DDBJ databases">
        <title>Genomic insights into carbon and energy metabolism of Deferribacter autotrophicus revealed new metabolic traits in the phylum Deferribacteres.</title>
        <authorList>
            <person name="Slobodkin A.I."/>
            <person name="Slobodkina G.B."/>
            <person name="Allioux M."/>
            <person name="Alain K."/>
            <person name="Jebbar M."/>
            <person name="Shadrin V."/>
            <person name="Kublanov I.V."/>
            <person name="Toshchakov S.V."/>
            <person name="Bonch-Osmolovskaya E.A."/>
        </authorList>
    </citation>
    <scope>NUCLEOTIDE SEQUENCE [LARGE SCALE GENOMIC DNA]</scope>
    <source>
        <strain evidence="12 13">SL50</strain>
    </source>
</reference>
<dbReference type="Pfam" id="PF00528">
    <property type="entry name" value="BPD_transp_1"/>
    <property type="match status" value="1"/>
</dbReference>
<feature type="transmembrane region" description="Helical" evidence="9">
    <location>
        <begin position="12"/>
        <end position="36"/>
    </location>
</feature>
<accession>A0A5A8F8I1</accession>
<dbReference type="InterPro" id="IPR011864">
    <property type="entry name" value="Phosphate_PstC"/>
</dbReference>
<proteinExistence type="inferred from homology"/>
<evidence type="ECO:0000256" key="8">
    <source>
        <dbReference type="ARBA" id="ARBA00023136"/>
    </source>
</evidence>
<dbReference type="SUPFAM" id="SSF161098">
    <property type="entry name" value="MetI-like"/>
    <property type="match status" value="1"/>
</dbReference>
<feature type="transmembrane region" description="Helical" evidence="9">
    <location>
        <begin position="280"/>
        <end position="302"/>
    </location>
</feature>
<dbReference type="InterPro" id="IPR000515">
    <property type="entry name" value="MetI-like"/>
</dbReference>
<feature type="transmembrane region" description="Helical" evidence="9">
    <location>
        <begin position="219"/>
        <end position="243"/>
    </location>
</feature>
<dbReference type="AlphaFoldDB" id="A0A5A8F8I1"/>
<dbReference type="EMBL" id="VFJB01000003">
    <property type="protein sequence ID" value="KAA0258871.1"/>
    <property type="molecule type" value="Genomic_DNA"/>
</dbReference>
<comment type="similarity">
    <text evidence="2 10">Belongs to the binding-protein-dependent transport system permease family. CysTW subfamily.</text>
</comment>
<sequence>MENSKKAFDNLFKFITFAGTITLFLTVLGIFISLVVESKQAIGSFGIIKFLTTTTWDPVKEIFGSATMLSGTVIITLIALLMAVPVAIGIAIFLVELCPDFLKGAFGTTIEMLASIPSIIYGMWGLFTVAPIMGNYIEPFLQRFFAPIPFFSILFRGTPLGIDILTASLVLSIMLIPFIASITRDTLNLTPVVLKESAYGMGATKWEVIKDIMLPHAKYGIYGSIVIAMGRALGETMAVAFVLGNNHKIPSSLLDAAATITVTLANEFTEADSDLYLSSLFYLALILFVLSFFILAIAKYILRRGSAK</sequence>
<comment type="subcellular location">
    <subcellularLocation>
        <location evidence="1 9">Cell membrane</location>
        <topology evidence="1 9">Multi-pass membrane protein</topology>
    </subcellularLocation>
</comment>
<evidence type="ECO:0000256" key="3">
    <source>
        <dbReference type="ARBA" id="ARBA00022448"/>
    </source>
</evidence>
<evidence type="ECO:0000259" key="11">
    <source>
        <dbReference type="PROSITE" id="PS50928"/>
    </source>
</evidence>
<dbReference type="PANTHER" id="PTHR30425">
    <property type="entry name" value="PHOSPHATE TRANSPORT SYSTEM PERMEASE PROTEIN PST"/>
    <property type="match status" value="1"/>
</dbReference>
<comment type="caution">
    <text evidence="12">The sequence shown here is derived from an EMBL/GenBank/DDBJ whole genome shotgun (WGS) entry which is preliminary data.</text>
</comment>
<keyword evidence="4 10" id="KW-1003">Cell membrane</keyword>